<feature type="transmembrane region" description="Helical" evidence="1">
    <location>
        <begin position="138"/>
        <end position="160"/>
    </location>
</feature>
<evidence type="ECO:0000313" key="2">
    <source>
        <dbReference type="EMBL" id="ATX70455.1"/>
    </source>
</evidence>
<accession>A0A2K8KFJ4</accession>
<sequence>MFILKDKHYLLKEIMKNIKDYIIEKTQIFISEKKAMFIIGLIAINMVVLSMCFIWNLVSDQNTLANLSNQAEEYINLKNKMTMIIVSFIFNAVLNIVYVLYVYLSISRKKVGYVFVIFWFFVWALFSIGTFIMYDTNIWLKSINLLVGISCTFMLLVLFFDLQKRKREIDFTSRKERSKF</sequence>
<reference evidence="2 3" key="1">
    <citation type="submission" date="2017-11" db="EMBL/GenBank/DDBJ databases">
        <title>Complete genome sequence of Spiroplasma clarkii CN-5 (DSM 19994).</title>
        <authorList>
            <person name="Tsai Y.-M."/>
            <person name="Chang A."/>
            <person name="Lo W.-S."/>
            <person name="Kuo C.-H."/>
        </authorList>
    </citation>
    <scope>NUCLEOTIDE SEQUENCE [LARGE SCALE GENOMIC DNA]</scope>
    <source>
        <strain evidence="2 3">CN-5</strain>
    </source>
</reference>
<evidence type="ECO:0000256" key="1">
    <source>
        <dbReference type="SAM" id="Phobius"/>
    </source>
</evidence>
<feature type="transmembrane region" description="Helical" evidence="1">
    <location>
        <begin position="111"/>
        <end position="132"/>
    </location>
</feature>
<keyword evidence="3" id="KW-1185">Reference proteome</keyword>
<gene>
    <name evidence="2" type="ORF">SCLAR_v1c01240</name>
</gene>
<protein>
    <submittedName>
        <fullName evidence="2">Uncharacterized protein</fullName>
    </submittedName>
</protein>
<feature type="transmembrane region" description="Helical" evidence="1">
    <location>
        <begin position="83"/>
        <end position="104"/>
    </location>
</feature>
<evidence type="ECO:0000313" key="3">
    <source>
        <dbReference type="Proteomes" id="UP000231179"/>
    </source>
</evidence>
<organism evidence="2 3">
    <name type="scientific">Spiroplasma clarkii</name>
    <dbReference type="NCBI Taxonomy" id="2139"/>
    <lineage>
        <taxon>Bacteria</taxon>
        <taxon>Bacillati</taxon>
        <taxon>Mycoplasmatota</taxon>
        <taxon>Mollicutes</taxon>
        <taxon>Entomoplasmatales</taxon>
        <taxon>Spiroplasmataceae</taxon>
        <taxon>Spiroplasma</taxon>
    </lineage>
</organism>
<keyword evidence="1" id="KW-1133">Transmembrane helix</keyword>
<name>A0A2K8KFJ4_9MOLU</name>
<dbReference type="Proteomes" id="UP000231179">
    <property type="component" value="Chromosome"/>
</dbReference>
<feature type="transmembrane region" description="Helical" evidence="1">
    <location>
        <begin position="35"/>
        <end position="58"/>
    </location>
</feature>
<dbReference type="AlphaFoldDB" id="A0A2K8KFJ4"/>
<keyword evidence="1" id="KW-0472">Membrane</keyword>
<dbReference type="EMBL" id="CP024870">
    <property type="protein sequence ID" value="ATX70455.1"/>
    <property type="molecule type" value="Genomic_DNA"/>
</dbReference>
<proteinExistence type="predicted"/>
<keyword evidence="1" id="KW-0812">Transmembrane</keyword>